<accession>A0A0N4U6F8</accession>
<dbReference type="CDD" id="cd19757">
    <property type="entry name" value="Bbox1"/>
    <property type="match status" value="1"/>
</dbReference>
<dbReference type="SUPFAM" id="SSF54928">
    <property type="entry name" value="RNA-binding domain, RBD"/>
    <property type="match status" value="1"/>
</dbReference>
<dbReference type="GO" id="GO:0043005">
    <property type="term" value="C:neuron projection"/>
    <property type="evidence" value="ECO:0007669"/>
    <property type="project" value="TreeGrafter"/>
</dbReference>
<dbReference type="PANTHER" id="PTHR12566">
    <property type="entry name" value="CYTOPLASMIC POLYADENYLATION ELEMENT BINDING PROTEIN CPEB"/>
    <property type="match status" value="1"/>
</dbReference>
<dbReference type="PROSITE" id="PS50102">
    <property type="entry name" value="RRM"/>
    <property type="match status" value="1"/>
</dbReference>
<reference evidence="4 6" key="2">
    <citation type="submission" date="2018-11" db="EMBL/GenBank/DDBJ databases">
        <authorList>
            <consortium name="Pathogen Informatics"/>
        </authorList>
    </citation>
    <scope>NUCLEOTIDE SEQUENCE [LARGE SCALE GENOMIC DNA]</scope>
</reference>
<dbReference type="EMBL" id="UYYG01001157">
    <property type="protein sequence ID" value="VDN56888.1"/>
    <property type="molecule type" value="Genomic_DNA"/>
</dbReference>
<evidence type="ECO:0000256" key="2">
    <source>
        <dbReference type="PROSITE-ProRule" id="PRU00176"/>
    </source>
</evidence>
<reference evidence="7" key="1">
    <citation type="submission" date="2016-04" db="UniProtKB">
        <authorList>
            <consortium name="WormBaseParasite"/>
        </authorList>
    </citation>
    <scope>IDENTIFICATION</scope>
</reference>
<dbReference type="AlphaFoldDB" id="A0A0N4U6F8"/>
<sequence length="325" mass="37907">MAVVLRINCLDAIKKFFDQFGTATVDWPYRDRNSTNIPNGYVFVVFANNLSVQSLIENCTLHQGKLSIILKNKNENIKMVEIRPWLLSDQEYRISRTAINRHYSIFVGGVPRTTTAKELAVVIQQAIGYVLLVTLEVDSDTQYPKGAARVVLANREAYVTAIAMRFIKMIKIEQEKEMEIKPFLQDFAQCEECQLLFTRHFCAEVCCLVYLCESCWLRIHNSRGLIGHKPMLKGRHKMKTQNVEQMPLRFLNANSLQYQQSHKQQRKQCQQQLQQQKQRQQPLQGQNSYGRNRVYYSNKEYQANTNQNLLSQNREKAFFTLLNHC</sequence>
<organism evidence="5 7">
    <name type="scientific">Dracunculus medinensis</name>
    <name type="common">Guinea worm</name>
    <dbReference type="NCBI Taxonomy" id="318479"/>
    <lineage>
        <taxon>Eukaryota</taxon>
        <taxon>Metazoa</taxon>
        <taxon>Ecdysozoa</taxon>
        <taxon>Nematoda</taxon>
        <taxon>Chromadorea</taxon>
        <taxon>Rhabditida</taxon>
        <taxon>Spirurina</taxon>
        <taxon>Dracunculoidea</taxon>
        <taxon>Dracunculidae</taxon>
        <taxon>Dracunculus</taxon>
    </lineage>
</organism>
<dbReference type="Pfam" id="PF16367">
    <property type="entry name" value="RRM_7"/>
    <property type="match status" value="1"/>
</dbReference>
<dbReference type="GO" id="GO:0008135">
    <property type="term" value="F:translation factor activity, RNA binding"/>
    <property type="evidence" value="ECO:0007669"/>
    <property type="project" value="TreeGrafter"/>
</dbReference>
<evidence type="ECO:0000313" key="7">
    <source>
        <dbReference type="WBParaSite" id="DME_0000250101-mRNA-1"/>
    </source>
</evidence>
<dbReference type="Gene3D" id="4.10.640.40">
    <property type="entry name" value="Cytoplasmic polyadenylation element-binding protein, ZZ domain"/>
    <property type="match status" value="1"/>
</dbReference>
<evidence type="ECO:0000313" key="4">
    <source>
        <dbReference type="EMBL" id="VDN56888.1"/>
    </source>
</evidence>
<keyword evidence="6" id="KW-1185">Reference proteome</keyword>
<dbReference type="GO" id="GO:0003730">
    <property type="term" value="F:mRNA 3'-UTR binding"/>
    <property type="evidence" value="ECO:0007669"/>
    <property type="project" value="InterPro"/>
</dbReference>
<evidence type="ECO:0000256" key="1">
    <source>
        <dbReference type="ARBA" id="ARBA00022884"/>
    </source>
</evidence>
<dbReference type="GO" id="GO:0000900">
    <property type="term" value="F:mRNA regulatory element binding translation repressor activity"/>
    <property type="evidence" value="ECO:0007669"/>
    <property type="project" value="TreeGrafter"/>
</dbReference>
<protein>
    <submittedName>
        <fullName evidence="7">RRM domain-containing protein</fullName>
    </submittedName>
</protein>
<dbReference type="InterPro" id="IPR032296">
    <property type="entry name" value="CEBP_ZZ"/>
</dbReference>
<dbReference type="Proteomes" id="UP000038040">
    <property type="component" value="Unplaced"/>
</dbReference>
<keyword evidence="1 2" id="KW-0694">RNA-binding</keyword>
<dbReference type="PANTHER" id="PTHR12566:SF6">
    <property type="entry name" value="FOG-1 PROTEIN"/>
    <property type="match status" value="1"/>
</dbReference>
<dbReference type="GO" id="GO:0005634">
    <property type="term" value="C:nucleus"/>
    <property type="evidence" value="ECO:0007669"/>
    <property type="project" value="TreeGrafter"/>
</dbReference>
<dbReference type="GO" id="GO:0045202">
    <property type="term" value="C:synapse"/>
    <property type="evidence" value="ECO:0007669"/>
    <property type="project" value="TreeGrafter"/>
</dbReference>
<gene>
    <name evidence="4" type="ORF">DME_LOCUS6861</name>
</gene>
<name>A0A0N4U6F8_DRAME</name>
<dbReference type="InterPro" id="IPR000504">
    <property type="entry name" value="RRM_dom"/>
</dbReference>
<evidence type="ECO:0000313" key="5">
    <source>
        <dbReference type="Proteomes" id="UP000038040"/>
    </source>
</evidence>
<feature type="domain" description="RRM" evidence="3">
    <location>
        <begin position="103"/>
        <end position="185"/>
    </location>
</feature>
<dbReference type="OrthoDB" id="10033548at2759"/>
<dbReference type="GO" id="GO:0005737">
    <property type="term" value="C:cytoplasm"/>
    <property type="evidence" value="ECO:0007669"/>
    <property type="project" value="TreeGrafter"/>
</dbReference>
<dbReference type="STRING" id="318479.A0A0N4U6F8"/>
<dbReference type="Pfam" id="PF16366">
    <property type="entry name" value="CEBP_ZZ"/>
    <property type="match status" value="1"/>
</dbReference>
<dbReference type="GO" id="GO:2000766">
    <property type="term" value="P:negative regulation of cytoplasmic translation"/>
    <property type="evidence" value="ECO:0007669"/>
    <property type="project" value="TreeGrafter"/>
</dbReference>
<dbReference type="GO" id="GO:0043022">
    <property type="term" value="F:ribosome binding"/>
    <property type="evidence" value="ECO:0007669"/>
    <property type="project" value="TreeGrafter"/>
</dbReference>
<proteinExistence type="predicted"/>
<dbReference type="InterPro" id="IPR034819">
    <property type="entry name" value="CPEB"/>
</dbReference>
<dbReference type="WBParaSite" id="DME_0000250101-mRNA-1">
    <property type="protein sequence ID" value="DME_0000250101-mRNA-1"/>
    <property type="gene ID" value="DME_0000250101"/>
</dbReference>
<evidence type="ECO:0000259" key="3">
    <source>
        <dbReference type="PROSITE" id="PS50102"/>
    </source>
</evidence>
<evidence type="ECO:0000313" key="6">
    <source>
        <dbReference type="Proteomes" id="UP000274756"/>
    </source>
</evidence>
<dbReference type="InterPro" id="IPR012677">
    <property type="entry name" value="Nucleotide-bd_a/b_plait_sf"/>
</dbReference>
<dbReference type="Gene3D" id="3.30.70.330">
    <property type="match status" value="2"/>
</dbReference>
<dbReference type="Proteomes" id="UP000274756">
    <property type="component" value="Unassembled WGS sequence"/>
</dbReference>
<dbReference type="InterPro" id="IPR038446">
    <property type="entry name" value="CEBP_ZZ_sf"/>
</dbReference>
<dbReference type="InterPro" id="IPR035979">
    <property type="entry name" value="RBD_domain_sf"/>
</dbReference>